<gene>
    <name evidence="9" type="primary">gyrA</name>
    <name evidence="13" type="ORF">A3H09_03445</name>
</gene>
<dbReference type="GO" id="GO:0006261">
    <property type="term" value="P:DNA-templated DNA replication"/>
    <property type="evidence" value="ECO:0007669"/>
    <property type="project" value="UniProtKB-UniRule"/>
</dbReference>
<evidence type="ECO:0000313" key="13">
    <source>
        <dbReference type="EMBL" id="OGF32065.1"/>
    </source>
</evidence>
<proteinExistence type="inferred from homology"/>
<dbReference type="CDD" id="cd00187">
    <property type="entry name" value="TOP4c"/>
    <property type="match status" value="1"/>
</dbReference>
<evidence type="ECO:0000256" key="2">
    <source>
        <dbReference type="ARBA" id="ARBA00008263"/>
    </source>
</evidence>
<dbReference type="GO" id="GO:0009330">
    <property type="term" value="C:DNA topoisomerase type II (double strand cut, ATP-hydrolyzing) complex"/>
    <property type="evidence" value="ECO:0007669"/>
    <property type="project" value="TreeGrafter"/>
</dbReference>
<dbReference type="InterPro" id="IPR005743">
    <property type="entry name" value="GyrA"/>
</dbReference>
<comment type="caution">
    <text evidence="13">The sequence shown here is derived from an EMBL/GenBank/DDBJ whole genome shotgun (WGS) entry which is preliminary data.</text>
</comment>
<dbReference type="InterPro" id="IPR013758">
    <property type="entry name" value="Topo_IIA_A/C_ab"/>
</dbReference>
<dbReference type="InterPro" id="IPR002205">
    <property type="entry name" value="Topo_IIA_dom_A"/>
</dbReference>
<comment type="similarity">
    <text evidence="2 9">Belongs to the type II topoisomerase GyrA/ParC subunit family.</text>
</comment>
<keyword evidence="9" id="KW-0963">Cytoplasm</keyword>
<dbReference type="NCBIfam" id="NF004043">
    <property type="entry name" value="PRK05560.1"/>
    <property type="match status" value="1"/>
</dbReference>
<comment type="function">
    <text evidence="9">A type II topoisomerase that negatively supercoils closed circular double-stranded (ds) DNA in an ATP-dependent manner to modulate DNA topology and maintain chromosomes in an underwound state. Negative supercoiling favors strand separation, and DNA replication, transcription, recombination and repair, all of which involve strand separation. Also able to catalyze the interconversion of other topological isomers of dsDNA rings, including catenanes and knotted rings. Type II topoisomerases break and join 2 DNA strands simultaneously in an ATP-dependent manner.</text>
</comment>
<dbReference type="HAMAP" id="MF_01897">
    <property type="entry name" value="GyrA"/>
    <property type="match status" value="1"/>
</dbReference>
<feature type="domain" description="Topo IIA-type catalytic" evidence="12">
    <location>
        <begin position="38"/>
        <end position="504"/>
    </location>
</feature>
<dbReference type="GO" id="GO:0034335">
    <property type="term" value="F:DNA negative supercoiling activity"/>
    <property type="evidence" value="ECO:0007669"/>
    <property type="project" value="UniProtKB-ARBA"/>
</dbReference>
<evidence type="ECO:0000256" key="11">
    <source>
        <dbReference type="SAM" id="Coils"/>
    </source>
</evidence>
<dbReference type="InterPro" id="IPR006691">
    <property type="entry name" value="GyrA/parC_rep"/>
</dbReference>
<comment type="subcellular location">
    <subcellularLocation>
        <location evidence="9">Cytoplasm</location>
    </subcellularLocation>
</comment>
<dbReference type="FunFam" id="3.30.1360.40:FF:000002">
    <property type="entry name" value="DNA gyrase subunit A"/>
    <property type="match status" value="1"/>
</dbReference>
<dbReference type="Gene3D" id="3.90.199.10">
    <property type="entry name" value="Topoisomerase II, domain 5"/>
    <property type="match status" value="1"/>
</dbReference>
<sequence length="822" mass="91477">MLKKEKTLYGLVEPQPLVGEIRKSYLDYAMAVIVSRALPDARDGLKPVHRRILYAMWNVGLTAGARFRKSATVVGEVLGKYHPHGDTAVYDSMVRMAQDFSMRYPLVRGQGNFGSMDGDSAAAMRYTEAKLSAAAEELFFDIEKNTVGFTPNFDGSQQEPQVLPAKLPNLLLNGASGIAVGMATNIPPHNLRELALAIAYLIDNPEATVEDLTRFVKGPDFPTGGVIYNQKDILQAYATGKGGIVVRGVAEAVENKNGQWQIIISEIPYQVNKATLVEKIADLVKDKKIEGVKDLRDESDKDGVRVALDLKKDAYPKKILNSLFKQTQLQETFHVNMLALVDGIQPKVLTLKMVLEEYIKHRTEVTKRRTQYDLNKARERAHILDGLMIALHNIDAVIKVIKASRDKEVAKVNLMKKFKLTERQTLAILDMKLATLANLERLKIENELKEKRILIKELEAILRSAAKIKEIIKKEIKALAEKFGDQRRTKVISHGVKEFSVEDLVPNEEAVVMMTRDGYIKRLTPDTFKVQGRGGKGVIGLTTKEEDMVDFMFTTLTHNDLLFFTTKGRVFQLKAYEIPIAARTAKGTPIINFLQLAGGEKITSTLPLDKLAKSQYLFFATEKGLVKKVEISAFANVRRSGLIAIKIKADDKLIWTKPTSGDDQIQLVTALGQAIRFKETDVRDMGRNAAGVRGIRLKKQGDAVVGMGVIKNDKEKMKKYQLLAIAEHGFGKRSAIGLYKLQGRGGSGVKTAKVTSKTGKLINAFIVNAEVMGEKDIIIISEKGQVIRLPFKSVNLLGRDTQGVRLMRFKEESDKVACVTWV</sequence>
<dbReference type="SUPFAM" id="SSF101904">
    <property type="entry name" value="GyrA/ParC C-terminal domain-like"/>
    <property type="match status" value="1"/>
</dbReference>
<dbReference type="EC" id="5.6.2.2" evidence="9"/>
<keyword evidence="3 9" id="KW-0547">Nucleotide-binding</keyword>
<comment type="miscellaneous">
    <text evidence="9">Few gyrases are as efficient as E.coli at forming negative supercoils. Not all organisms have 2 type II topoisomerases; in organisms with a single type II topoisomerase this enzyme also has to decatenate newly replicated chromosomes.</text>
</comment>
<dbReference type="GO" id="GO:0003677">
    <property type="term" value="F:DNA binding"/>
    <property type="evidence" value="ECO:0007669"/>
    <property type="project" value="UniProtKB-UniRule"/>
</dbReference>
<feature type="active site" description="O-(5'-phospho-DNA)-tyrosine intermediate" evidence="9 10">
    <location>
        <position position="126"/>
    </location>
</feature>
<dbReference type="Pfam" id="PF00521">
    <property type="entry name" value="DNA_topoisoIV"/>
    <property type="match status" value="1"/>
</dbReference>
<keyword evidence="5 9" id="KW-0799">Topoisomerase</keyword>
<dbReference type="EMBL" id="MFFY01000007">
    <property type="protein sequence ID" value="OGF32065.1"/>
    <property type="molecule type" value="Genomic_DNA"/>
</dbReference>
<evidence type="ECO:0000256" key="6">
    <source>
        <dbReference type="ARBA" id="ARBA00023125"/>
    </source>
</evidence>
<dbReference type="Gene3D" id="2.120.10.90">
    <property type="entry name" value="DNA gyrase/topoisomerase IV, subunit A, C-terminal"/>
    <property type="match status" value="1"/>
</dbReference>
<keyword evidence="11" id="KW-0175">Coiled coil</keyword>
<accession>A0A1F5SZA5</accession>
<dbReference type="GO" id="GO:0005524">
    <property type="term" value="F:ATP binding"/>
    <property type="evidence" value="ECO:0007669"/>
    <property type="project" value="UniProtKB-UniRule"/>
</dbReference>
<dbReference type="InterPro" id="IPR013760">
    <property type="entry name" value="Topo_IIA-like_dom_sf"/>
</dbReference>
<name>A0A1F5SZA5_9BACT</name>
<dbReference type="PANTHER" id="PTHR43493:SF5">
    <property type="entry name" value="DNA GYRASE SUBUNIT A, CHLOROPLASTIC_MITOCHONDRIAL"/>
    <property type="match status" value="1"/>
</dbReference>
<dbReference type="PROSITE" id="PS52040">
    <property type="entry name" value="TOPO_IIA"/>
    <property type="match status" value="1"/>
</dbReference>
<evidence type="ECO:0000256" key="5">
    <source>
        <dbReference type="ARBA" id="ARBA00023029"/>
    </source>
</evidence>
<dbReference type="Proteomes" id="UP000176915">
    <property type="component" value="Unassembled WGS sequence"/>
</dbReference>
<protein>
    <recommendedName>
        <fullName evidence="9">DNA gyrase subunit A</fullName>
        <ecNumber evidence="9">5.6.2.2</ecNumber>
    </recommendedName>
</protein>
<dbReference type="FunFam" id="1.10.268.10:FF:000001">
    <property type="entry name" value="DNA gyrase subunit A"/>
    <property type="match status" value="1"/>
</dbReference>
<dbReference type="FunFam" id="2.120.10.90:FF:000005">
    <property type="entry name" value="DNA topoisomerase 4 subunit A"/>
    <property type="match status" value="1"/>
</dbReference>
<organism evidence="13 14">
    <name type="scientific">Candidatus Falkowbacteria bacterium RIFCSPLOWO2_12_FULL_45_13</name>
    <dbReference type="NCBI Taxonomy" id="1797991"/>
    <lineage>
        <taxon>Bacteria</taxon>
        <taxon>Candidatus Falkowiibacteriota</taxon>
    </lineage>
</organism>
<evidence type="ECO:0000256" key="10">
    <source>
        <dbReference type="PROSITE-ProRule" id="PRU01384"/>
    </source>
</evidence>
<feature type="short sequence motif" description="GyrA-box" evidence="9">
    <location>
        <begin position="531"/>
        <end position="537"/>
    </location>
</feature>
<keyword evidence="4 9" id="KW-0067">ATP-binding</keyword>
<evidence type="ECO:0000256" key="4">
    <source>
        <dbReference type="ARBA" id="ARBA00022840"/>
    </source>
</evidence>
<feature type="coiled-coil region" evidence="11">
    <location>
        <begin position="439"/>
        <end position="475"/>
    </location>
</feature>
<dbReference type="NCBIfam" id="TIGR01063">
    <property type="entry name" value="gyrA"/>
    <property type="match status" value="1"/>
</dbReference>
<dbReference type="Gene3D" id="1.10.268.10">
    <property type="entry name" value="Topoisomerase, domain 3"/>
    <property type="match status" value="1"/>
</dbReference>
<evidence type="ECO:0000313" key="14">
    <source>
        <dbReference type="Proteomes" id="UP000176915"/>
    </source>
</evidence>
<dbReference type="GO" id="GO:0005737">
    <property type="term" value="C:cytoplasm"/>
    <property type="evidence" value="ECO:0007669"/>
    <property type="project" value="UniProtKB-SubCell"/>
</dbReference>
<comment type="subunit">
    <text evidence="8">Heterotetramer composed of ParC and ParE.</text>
</comment>
<evidence type="ECO:0000259" key="12">
    <source>
        <dbReference type="PROSITE" id="PS52040"/>
    </source>
</evidence>
<reference evidence="13 14" key="1">
    <citation type="journal article" date="2016" name="Nat. Commun.">
        <title>Thousands of microbial genomes shed light on interconnected biogeochemical processes in an aquifer system.</title>
        <authorList>
            <person name="Anantharaman K."/>
            <person name="Brown C.T."/>
            <person name="Hug L.A."/>
            <person name="Sharon I."/>
            <person name="Castelle C.J."/>
            <person name="Probst A.J."/>
            <person name="Thomas B.C."/>
            <person name="Singh A."/>
            <person name="Wilkins M.J."/>
            <person name="Karaoz U."/>
            <person name="Brodie E.L."/>
            <person name="Williams K.H."/>
            <person name="Hubbard S.S."/>
            <person name="Banfield J.F."/>
        </authorList>
    </citation>
    <scope>NUCLEOTIDE SEQUENCE [LARGE SCALE GENOMIC DNA]</scope>
</reference>
<dbReference type="InterPro" id="IPR050220">
    <property type="entry name" value="Type_II_DNA_Topoisomerases"/>
</dbReference>
<evidence type="ECO:0000256" key="7">
    <source>
        <dbReference type="ARBA" id="ARBA00023235"/>
    </source>
</evidence>
<evidence type="ECO:0000256" key="8">
    <source>
        <dbReference type="ARBA" id="ARBA00063644"/>
    </source>
</evidence>
<dbReference type="Pfam" id="PF03989">
    <property type="entry name" value="DNA_gyraseA_C"/>
    <property type="match status" value="6"/>
</dbReference>
<dbReference type="FunFam" id="3.90.199.10:FF:000001">
    <property type="entry name" value="DNA gyrase subunit A"/>
    <property type="match status" value="1"/>
</dbReference>
<dbReference type="PANTHER" id="PTHR43493">
    <property type="entry name" value="DNA GYRASE/TOPOISOMERASE SUBUNIT A"/>
    <property type="match status" value="1"/>
</dbReference>
<comment type="subunit">
    <text evidence="9">Heterotetramer, composed of two GyrA and two GyrB chains. In the heterotetramer, GyrA contains the active site tyrosine that forms a transient covalent intermediate with DNA, while GyrB binds cofactors and catalyzes ATP hydrolysis.</text>
</comment>
<dbReference type="InterPro" id="IPR013757">
    <property type="entry name" value="Topo_IIA_A_a_sf"/>
</dbReference>
<dbReference type="NCBIfam" id="NF004044">
    <property type="entry name" value="PRK05561.1"/>
    <property type="match status" value="1"/>
</dbReference>
<dbReference type="InterPro" id="IPR035516">
    <property type="entry name" value="Gyrase/topoIV_suA_C"/>
</dbReference>
<evidence type="ECO:0000256" key="9">
    <source>
        <dbReference type="HAMAP-Rule" id="MF_01897"/>
    </source>
</evidence>
<evidence type="ECO:0000256" key="1">
    <source>
        <dbReference type="ARBA" id="ARBA00000185"/>
    </source>
</evidence>
<keyword evidence="6 9" id="KW-0238">DNA-binding</keyword>
<dbReference type="SMART" id="SM00434">
    <property type="entry name" value="TOP4c"/>
    <property type="match status" value="1"/>
</dbReference>
<keyword evidence="7 9" id="KW-0413">Isomerase</keyword>
<dbReference type="SUPFAM" id="SSF56719">
    <property type="entry name" value="Type II DNA topoisomerase"/>
    <property type="match status" value="1"/>
</dbReference>
<dbReference type="Gene3D" id="3.30.1360.40">
    <property type="match status" value="1"/>
</dbReference>
<evidence type="ECO:0000256" key="3">
    <source>
        <dbReference type="ARBA" id="ARBA00022741"/>
    </source>
</evidence>
<dbReference type="AlphaFoldDB" id="A0A1F5SZA5"/>
<dbReference type="GO" id="GO:0005694">
    <property type="term" value="C:chromosome"/>
    <property type="evidence" value="ECO:0007669"/>
    <property type="project" value="InterPro"/>
</dbReference>
<dbReference type="GO" id="GO:0006265">
    <property type="term" value="P:DNA topological change"/>
    <property type="evidence" value="ECO:0007669"/>
    <property type="project" value="UniProtKB-UniRule"/>
</dbReference>
<comment type="catalytic activity">
    <reaction evidence="1 9 10">
        <text>ATP-dependent breakage, passage and rejoining of double-stranded DNA.</text>
        <dbReference type="EC" id="5.6.2.2"/>
    </reaction>
</comment>